<accession>A0A915JS76</accession>
<sequence>MEDSVDAVTSHNSVQIFATLRAHNIMKNDGQNDWHRDDQRQKLNNICKIQGNFSHFIGPHVRNSPSQQNWRIYKIKNGWGRHTMAWDTIGQRQLIRGIDDRLLVDKNT</sequence>
<keyword evidence="1" id="KW-1185">Reference proteome</keyword>
<evidence type="ECO:0000313" key="1">
    <source>
        <dbReference type="Proteomes" id="UP000887565"/>
    </source>
</evidence>
<organism evidence="1 2">
    <name type="scientific">Romanomermis culicivorax</name>
    <name type="common">Nematode worm</name>
    <dbReference type="NCBI Taxonomy" id="13658"/>
    <lineage>
        <taxon>Eukaryota</taxon>
        <taxon>Metazoa</taxon>
        <taxon>Ecdysozoa</taxon>
        <taxon>Nematoda</taxon>
        <taxon>Enoplea</taxon>
        <taxon>Dorylaimia</taxon>
        <taxon>Mermithida</taxon>
        <taxon>Mermithoidea</taxon>
        <taxon>Mermithidae</taxon>
        <taxon>Romanomermis</taxon>
    </lineage>
</organism>
<dbReference type="WBParaSite" id="nRc.2.0.1.t29160-RA">
    <property type="protein sequence ID" value="nRc.2.0.1.t29160-RA"/>
    <property type="gene ID" value="nRc.2.0.1.g29160"/>
</dbReference>
<proteinExistence type="predicted"/>
<name>A0A915JS76_ROMCU</name>
<dbReference type="Proteomes" id="UP000887565">
    <property type="component" value="Unplaced"/>
</dbReference>
<evidence type="ECO:0000313" key="2">
    <source>
        <dbReference type="WBParaSite" id="nRc.2.0.1.t29160-RA"/>
    </source>
</evidence>
<protein>
    <submittedName>
        <fullName evidence="2">Uncharacterized protein</fullName>
    </submittedName>
</protein>
<dbReference type="AlphaFoldDB" id="A0A915JS76"/>
<reference evidence="2" key="1">
    <citation type="submission" date="2022-11" db="UniProtKB">
        <authorList>
            <consortium name="WormBaseParasite"/>
        </authorList>
    </citation>
    <scope>IDENTIFICATION</scope>
</reference>